<dbReference type="RefSeq" id="WP_379584267.1">
    <property type="nucleotide sequence ID" value="NZ_JBHSQW010000016.1"/>
</dbReference>
<comment type="caution">
    <text evidence="1">The sequence shown here is derived from an EMBL/GenBank/DDBJ whole genome shotgun (WGS) entry which is preliminary data.</text>
</comment>
<accession>A0ABW1J0R3</accession>
<evidence type="ECO:0000313" key="1">
    <source>
        <dbReference type="EMBL" id="MFC5994234.1"/>
    </source>
</evidence>
<name>A0ABW1J0R3_9PSEU</name>
<dbReference type="EMBL" id="JBHSQW010000016">
    <property type="protein sequence ID" value="MFC5994234.1"/>
    <property type="molecule type" value="Genomic_DNA"/>
</dbReference>
<sequence>MTLTMIVDGANVVGSRPDGWWRDRAGAATRLAQRLDGALVAAPELLARAVGVADGTPLNVVLVLEGAARSATPSATDPRLRIVRAQADGDTTIARLTGELSMSGAQIVVVTADRGLRARIHASGARTVGPGVLLRTLDAMDPP</sequence>
<protein>
    <recommendedName>
        <fullName evidence="3">YacP-like NYN domain-containing protein</fullName>
    </recommendedName>
</protein>
<dbReference type="Proteomes" id="UP001596302">
    <property type="component" value="Unassembled WGS sequence"/>
</dbReference>
<reference evidence="2" key="1">
    <citation type="journal article" date="2019" name="Int. J. Syst. Evol. Microbiol.">
        <title>The Global Catalogue of Microorganisms (GCM) 10K type strain sequencing project: providing services to taxonomists for standard genome sequencing and annotation.</title>
        <authorList>
            <consortium name="The Broad Institute Genomics Platform"/>
            <consortium name="The Broad Institute Genome Sequencing Center for Infectious Disease"/>
            <person name="Wu L."/>
            <person name="Ma J."/>
        </authorList>
    </citation>
    <scope>NUCLEOTIDE SEQUENCE [LARGE SCALE GENOMIC DNA]</scope>
    <source>
        <strain evidence="2">CCM 8391</strain>
    </source>
</reference>
<organism evidence="1 2">
    <name type="scientific">Pseudonocardia hispaniensis</name>
    <dbReference type="NCBI Taxonomy" id="904933"/>
    <lineage>
        <taxon>Bacteria</taxon>
        <taxon>Bacillati</taxon>
        <taxon>Actinomycetota</taxon>
        <taxon>Actinomycetes</taxon>
        <taxon>Pseudonocardiales</taxon>
        <taxon>Pseudonocardiaceae</taxon>
        <taxon>Pseudonocardia</taxon>
    </lineage>
</organism>
<proteinExistence type="predicted"/>
<keyword evidence="2" id="KW-1185">Reference proteome</keyword>
<evidence type="ECO:0008006" key="3">
    <source>
        <dbReference type="Google" id="ProtNLM"/>
    </source>
</evidence>
<evidence type="ECO:0000313" key="2">
    <source>
        <dbReference type="Proteomes" id="UP001596302"/>
    </source>
</evidence>
<gene>
    <name evidence="1" type="ORF">ACFQE5_08415</name>
</gene>